<dbReference type="SUPFAM" id="SSF50729">
    <property type="entry name" value="PH domain-like"/>
    <property type="match status" value="1"/>
</dbReference>
<dbReference type="Pfam" id="PF00017">
    <property type="entry name" value="SH2"/>
    <property type="match status" value="1"/>
</dbReference>
<keyword evidence="1 2" id="KW-0727">SH2 domain</keyword>
<keyword evidence="6" id="KW-1185">Reference proteome</keyword>
<evidence type="ECO:0000256" key="1">
    <source>
        <dbReference type="ARBA" id="ARBA00022999"/>
    </source>
</evidence>
<evidence type="ECO:0000259" key="3">
    <source>
        <dbReference type="PROSITE" id="PS50001"/>
    </source>
</evidence>
<dbReference type="EMBL" id="MU825931">
    <property type="protein sequence ID" value="KAJ7382278.1"/>
    <property type="molecule type" value="Genomic_DNA"/>
</dbReference>
<evidence type="ECO:0000259" key="4">
    <source>
        <dbReference type="PROSITE" id="PS50003"/>
    </source>
</evidence>
<dbReference type="PRINTS" id="PR00401">
    <property type="entry name" value="SH2DOMAIN"/>
</dbReference>
<dbReference type="PROSITE" id="PS50001">
    <property type="entry name" value="SH2"/>
    <property type="match status" value="1"/>
</dbReference>
<evidence type="ECO:0000256" key="2">
    <source>
        <dbReference type="PROSITE-ProRule" id="PRU00191"/>
    </source>
</evidence>
<dbReference type="InterPro" id="IPR051707">
    <property type="entry name" value="PI-Interact_SigTrans_Reg"/>
</dbReference>
<dbReference type="InterPro" id="IPR001849">
    <property type="entry name" value="PH_domain"/>
</dbReference>
<accession>A0A9W9ZIB4</accession>
<dbReference type="InterPro" id="IPR011993">
    <property type="entry name" value="PH-like_dom_sf"/>
</dbReference>
<feature type="domain" description="SH2" evidence="3">
    <location>
        <begin position="15"/>
        <end position="109"/>
    </location>
</feature>
<dbReference type="PANTHER" id="PTHR14336">
    <property type="entry name" value="TANDEM PH DOMAIN CONTAINING PROTEIN"/>
    <property type="match status" value="1"/>
</dbReference>
<dbReference type="Gene3D" id="3.30.505.10">
    <property type="entry name" value="SH2 domain"/>
    <property type="match status" value="1"/>
</dbReference>
<proteinExistence type="predicted"/>
<gene>
    <name evidence="5" type="primary">DAPP1_1</name>
    <name evidence="5" type="ORF">OS493_036181</name>
</gene>
<dbReference type="AlphaFoldDB" id="A0A9W9ZIB4"/>
<reference evidence="5" key="1">
    <citation type="submission" date="2023-01" db="EMBL/GenBank/DDBJ databases">
        <title>Genome assembly of the deep-sea coral Lophelia pertusa.</title>
        <authorList>
            <person name="Herrera S."/>
            <person name="Cordes E."/>
        </authorList>
    </citation>
    <scope>NUCLEOTIDE SEQUENCE</scope>
    <source>
        <strain evidence="5">USNM1676648</strain>
        <tissue evidence="5">Polyp</tissue>
    </source>
</reference>
<comment type="caution">
    <text evidence="5">The sequence shown here is derived from an EMBL/GenBank/DDBJ whole genome shotgun (WGS) entry which is preliminary data.</text>
</comment>
<dbReference type="InterPro" id="IPR000980">
    <property type="entry name" value="SH2"/>
</dbReference>
<feature type="domain" description="PH" evidence="4">
    <location>
        <begin position="148"/>
        <end position="243"/>
    </location>
</feature>
<dbReference type="PROSITE" id="PS50003">
    <property type="entry name" value="PH_DOMAIN"/>
    <property type="match status" value="1"/>
</dbReference>
<dbReference type="Pfam" id="PF00169">
    <property type="entry name" value="PH"/>
    <property type="match status" value="1"/>
</dbReference>
<dbReference type="SMART" id="SM00233">
    <property type="entry name" value="PH"/>
    <property type="match status" value="1"/>
</dbReference>
<dbReference type="PANTHER" id="PTHR14336:SF15">
    <property type="entry name" value="DUAL ADAPTER FOR PHOSPHOTYROSINE AND 3-PHOSPHOTYROSINE AND 3-PHOSPHOINOSITIDE"/>
    <property type="match status" value="1"/>
</dbReference>
<dbReference type="OrthoDB" id="185175at2759"/>
<dbReference type="SMART" id="SM00252">
    <property type="entry name" value="SH2"/>
    <property type="match status" value="1"/>
</dbReference>
<dbReference type="InterPro" id="IPR036860">
    <property type="entry name" value="SH2_dom_sf"/>
</dbReference>
<dbReference type="SUPFAM" id="SSF55550">
    <property type="entry name" value="SH2 domain"/>
    <property type="match status" value="1"/>
</dbReference>
<dbReference type="Proteomes" id="UP001163046">
    <property type="component" value="Unassembled WGS sequence"/>
</dbReference>
<name>A0A9W9ZIB4_9CNID</name>
<evidence type="ECO:0000313" key="6">
    <source>
        <dbReference type="Proteomes" id="UP001163046"/>
    </source>
</evidence>
<organism evidence="5 6">
    <name type="scientific">Desmophyllum pertusum</name>
    <dbReference type="NCBI Taxonomy" id="174260"/>
    <lineage>
        <taxon>Eukaryota</taxon>
        <taxon>Metazoa</taxon>
        <taxon>Cnidaria</taxon>
        <taxon>Anthozoa</taxon>
        <taxon>Hexacorallia</taxon>
        <taxon>Scleractinia</taxon>
        <taxon>Caryophylliina</taxon>
        <taxon>Caryophylliidae</taxon>
        <taxon>Desmophyllum</taxon>
    </lineage>
</organism>
<dbReference type="CDD" id="cd10573">
    <property type="entry name" value="PH_DAPP1"/>
    <property type="match status" value="1"/>
</dbReference>
<evidence type="ECO:0000313" key="5">
    <source>
        <dbReference type="EMBL" id="KAJ7382278.1"/>
    </source>
</evidence>
<dbReference type="FunFam" id="2.30.29.30:FF:000286">
    <property type="entry name" value="PH-protein kinase domain containing protein"/>
    <property type="match status" value="1"/>
</dbReference>
<dbReference type="Gene3D" id="2.30.29.30">
    <property type="entry name" value="Pleckstrin-homology domain (PH domain)/Phosphotyrosine-binding domain (PTB)"/>
    <property type="match status" value="1"/>
</dbReference>
<sequence>MADSVENAEVEQLSWYHYNITRHAAEGLLMANGKDGSYLLRASASSPGEYSLSVRCASSVKHFQIGWDGSQFKFGMGSFSNINEFVEHFENKPLIGGDSGVLTLLKYPYPRDVEEPTTYEKVPSTRRVGQKTERAALENNTDDGVHSFASKEGYLTKLGGKVKNWKTRWFVLLKNELKYFKTKGDKEPIKTIDLENCQEVARDDSNGKGNCFRVVMPYRTFFCYANSTQEAEEWIKILQWKLENVNTLSKHRRSTVR</sequence>
<protein>
    <submittedName>
        <fullName evidence="5">Dual adapter for phosphotyrosine and 3-phosphotyrosine and 3-phosphoinositide</fullName>
    </submittedName>
</protein>